<evidence type="ECO:0000313" key="2">
    <source>
        <dbReference type="EMBL" id="MDO5969385.1"/>
    </source>
</evidence>
<protein>
    <submittedName>
        <fullName evidence="2">PorP/SprF family type IX secretion system membrane protein</fullName>
    </submittedName>
</protein>
<dbReference type="Pfam" id="PF11751">
    <property type="entry name" value="PorP_SprF"/>
    <property type="match status" value="1"/>
</dbReference>
<evidence type="ECO:0000313" key="3">
    <source>
        <dbReference type="Proteomes" id="UP001176883"/>
    </source>
</evidence>
<keyword evidence="1" id="KW-0732">Signal</keyword>
<dbReference type="NCBIfam" id="TIGR03519">
    <property type="entry name" value="T9SS_PorP_fam"/>
    <property type="match status" value="1"/>
</dbReference>
<organism evidence="2 3">
    <name type="scientific">Flavivirga aquimarina</name>
    <dbReference type="NCBI Taxonomy" id="2027862"/>
    <lineage>
        <taxon>Bacteria</taxon>
        <taxon>Pseudomonadati</taxon>
        <taxon>Bacteroidota</taxon>
        <taxon>Flavobacteriia</taxon>
        <taxon>Flavobacteriales</taxon>
        <taxon>Flavobacteriaceae</taxon>
        <taxon>Flavivirga</taxon>
    </lineage>
</organism>
<reference evidence="2" key="1">
    <citation type="submission" date="2023-07" db="EMBL/GenBank/DDBJ databases">
        <title>Two novel species in the genus Flavivirga.</title>
        <authorList>
            <person name="Kwon K."/>
        </authorList>
    </citation>
    <scope>NUCLEOTIDE SEQUENCE</scope>
    <source>
        <strain evidence="2">KCTC 52353</strain>
    </source>
</reference>
<dbReference type="Proteomes" id="UP001176883">
    <property type="component" value="Unassembled WGS sequence"/>
</dbReference>
<accession>A0ABT8W8D1</accession>
<proteinExistence type="predicted"/>
<comment type="caution">
    <text evidence="2">The sequence shown here is derived from an EMBL/GenBank/DDBJ whole genome shotgun (WGS) entry which is preliminary data.</text>
</comment>
<sequence length="311" mass="35022">MNRKNNFTAYAAVLLFFILKTSICVGQQTPSFSEYNYNPFIINSAYAGLTQNTELSISNLGYFNQFEGSPKSFSFSGHGALNRGKMGAGVGIIRDEIGVTTSSHFFGAYSYKIFFDLKNNRPDWQHYTAGVLSFGITAGLQQYQDNLLELRIIDDHVFAENINATIPTLGLSFLFNYSTFYLGISTPNILGESLASQANLNLVNPYYGYFGYRFFNNRYREIMIKPNVLLKYEDGAPLQADINLAVSFKNKFEVGAGYRSRSSLNFLAGIYLFKNARFIYSYNVANNNAPLGNTHGFILSYQFGNGYRIDY</sequence>
<dbReference type="RefSeq" id="WP_303277074.1">
    <property type="nucleotide sequence ID" value="NZ_JAUOEK010000069.1"/>
</dbReference>
<dbReference type="EMBL" id="JAUOEK010000069">
    <property type="protein sequence ID" value="MDO5969385.1"/>
    <property type="molecule type" value="Genomic_DNA"/>
</dbReference>
<evidence type="ECO:0000256" key="1">
    <source>
        <dbReference type="SAM" id="SignalP"/>
    </source>
</evidence>
<feature type="signal peptide" evidence="1">
    <location>
        <begin position="1"/>
        <end position="26"/>
    </location>
</feature>
<keyword evidence="3" id="KW-1185">Reference proteome</keyword>
<dbReference type="InterPro" id="IPR019861">
    <property type="entry name" value="PorP/SprF_Bacteroidetes"/>
</dbReference>
<name>A0ABT8W8D1_9FLAO</name>
<gene>
    <name evidence="2" type="ORF">Q4Q35_06165</name>
</gene>
<feature type="chain" id="PRO_5047453429" evidence="1">
    <location>
        <begin position="27"/>
        <end position="311"/>
    </location>
</feature>